<dbReference type="PANTHER" id="PTHR22946">
    <property type="entry name" value="DIENELACTONE HYDROLASE DOMAIN-CONTAINING PROTEIN-RELATED"/>
    <property type="match status" value="1"/>
</dbReference>
<evidence type="ECO:0000259" key="2">
    <source>
        <dbReference type="Pfam" id="PF00326"/>
    </source>
</evidence>
<evidence type="ECO:0000256" key="1">
    <source>
        <dbReference type="ARBA" id="ARBA00022801"/>
    </source>
</evidence>
<dbReference type="Gene3D" id="3.40.50.1820">
    <property type="entry name" value="alpha/beta hydrolase"/>
    <property type="match status" value="1"/>
</dbReference>
<dbReference type="SUPFAM" id="SSF53474">
    <property type="entry name" value="alpha/beta-Hydrolases"/>
    <property type="match status" value="1"/>
</dbReference>
<evidence type="ECO:0000313" key="3">
    <source>
        <dbReference type="EMBL" id="MET3695486.1"/>
    </source>
</evidence>
<reference evidence="3 4" key="1">
    <citation type="submission" date="2024-06" db="EMBL/GenBank/DDBJ databases">
        <title>Genomic Encyclopedia of Type Strains, Phase IV (KMG-IV): sequencing the most valuable type-strain genomes for metagenomic binning, comparative biology and taxonomic classification.</title>
        <authorList>
            <person name="Goeker M."/>
        </authorList>
    </citation>
    <scope>NUCLEOTIDE SEQUENCE [LARGE SCALE GENOMIC DNA]</scope>
    <source>
        <strain evidence="3 4">DSM 21331</strain>
    </source>
</reference>
<keyword evidence="1 3" id="KW-0378">Hydrolase</keyword>
<dbReference type="EMBL" id="JBEPMM010000029">
    <property type="protein sequence ID" value="MET3695486.1"/>
    <property type="molecule type" value="Genomic_DNA"/>
</dbReference>
<dbReference type="Proteomes" id="UP001549145">
    <property type="component" value="Unassembled WGS sequence"/>
</dbReference>
<dbReference type="GO" id="GO:0016787">
    <property type="term" value="F:hydrolase activity"/>
    <property type="evidence" value="ECO:0007669"/>
    <property type="project" value="UniProtKB-KW"/>
</dbReference>
<name>A0ABV2LC95_9HYPH</name>
<dbReference type="RefSeq" id="WP_238278057.1">
    <property type="nucleotide sequence ID" value="NZ_BPQL01000028.1"/>
</dbReference>
<gene>
    <name evidence="3" type="ORF">ABID43_005054</name>
</gene>
<dbReference type="PANTHER" id="PTHR22946:SF9">
    <property type="entry name" value="POLYKETIDE TRANSFERASE AF380"/>
    <property type="match status" value="1"/>
</dbReference>
<keyword evidence="4" id="KW-1185">Reference proteome</keyword>
<organism evidence="3 4">
    <name type="scientific">Methylobacterium goesingense</name>
    <dbReference type="NCBI Taxonomy" id="243690"/>
    <lineage>
        <taxon>Bacteria</taxon>
        <taxon>Pseudomonadati</taxon>
        <taxon>Pseudomonadota</taxon>
        <taxon>Alphaproteobacteria</taxon>
        <taxon>Hyphomicrobiales</taxon>
        <taxon>Methylobacteriaceae</taxon>
        <taxon>Methylobacterium</taxon>
    </lineage>
</organism>
<proteinExistence type="predicted"/>
<dbReference type="InterPro" id="IPR001375">
    <property type="entry name" value="Peptidase_S9_cat"/>
</dbReference>
<sequence>MHFWVFLLASIFSLIVFDPESFAAEPASFSPDKHLDRRIIDASGDPVRPVRLRVEIVKPFGSGPFPLVVFNHGANWAEASMKSPNDVGADFNMGVYYFLSRGYAVALPRLRGYGGSGGTLPDTGCALAALGRANAKDILAALSEVTTDPKIDATRIIVIGESLGGWNALAIAGEGDPRVKAVINFYGGIRSTACKAGDRALVDGAKSLGNGHRLPSLWLYGDNDRFFSRALWEAMYRAYAAGGSETELFGYGKYGTDAHTLLGQPYAIGVFEVKLEAFLKRLGFPTRITHQEFVPITPPPASGYAAIDDVDAVPFLNEQQRQAYREFLKKPAPKVFLIAEWRSVFVSAGGYDPMAIALANCEKEGLVCRPYAFNTDVVWTYPNAQPAATRFAAIGDAAAVPYLDDAGREGYRKFLKARSPKAFVITPTGQWAATSGSLDPTGTTLANCRKQNGDCRPYAVDRHVVWPENPARAPH</sequence>
<accession>A0ABV2LC95</accession>
<dbReference type="InterPro" id="IPR050261">
    <property type="entry name" value="FrsA_esterase"/>
</dbReference>
<dbReference type="InterPro" id="IPR029058">
    <property type="entry name" value="AB_hydrolase_fold"/>
</dbReference>
<evidence type="ECO:0000313" key="4">
    <source>
        <dbReference type="Proteomes" id="UP001549145"/>
    </source>
</evidence>
<dbReference type="Pfam" id="PF00326">
    <property type="entry name" value="Peptidase_S9"/>
    <property type="match status" value="1"/>
</dbReference>
<protein>
    <submittedName>
        <fullName evidence="3">Dienelactone hydrolase</fullName>
    </submittedName>
</protein>
<feature type="domain" description="Peptidase S9 prolyl oligopeptidase catalytic" evidence="2">
    <location>
        <begin position="91"/>
        <end position="184"/>
    </location>
</feature>
<comment type="caution">
    <text evidence="3">The sequence shown here is derived from an EMBL/GenBank/DDBJ whole genome shotgun (WGS) entry which is preliminary data.</text>
</comment>